<evidence type="ECO:0000256" key="1">
    <source>
        <dbReference type="SAM" id="SignalP"/>
    </source>
</evidence>
<organism evidence="2 3">
    <name type="scientific">Luteimonas marina</name>
    <dbReference type="NCBI Taxonomy" id="488485"/>
    <lineage>
        <taxon>Bacteria</taxon>
        <taxon>Pseudomonadati</taxon>
        <taxon>Pseudomonadota</taxon>
        <taxon>Gammaproteobacteria</taxon>
        <taxon>Lysobacterales</taxon>
        <taxon>Lysobacteraceae</taxon>
        <taxon>Luteimonas</taxon>
    </lineage>
</organism>
<comment type="caution">
    <text evidence="2">The sequence shown here is derived from an EMBL/GenBank/DDBJ whole genome shotgun (WGS) entry which is preliminary data.</text>
</comment>
<gene>
    <name evidence="2" type="ORF">FQY83_13335</name>
</gene>
<name>A0A5C5TZ21_9GAMM</name>
<evidence type="ECO:0000313" key="2">
    <source>
        <dbReference type="EMBL" id="TWT19333.1"/>
    </source>
</evidence>
<reference evidence="2 3" key="1">
    <citation type="journal article" date="2008" name="Int. J. Syst. Evol. Microbiol.">
        <title>Luteimonas marina sp. nov., isolated from seawater.</title>
        <authorList>
            <person name="Baik K.S."/>
            <person name="Park S.C."/>
            <person name="Kim M.S."/>
            <person name="Kim E.M."/>
            <person name="Park C."/>
            <person name="Chun J."/>
            <person name="Seong C.N."/>
        </authorList>
    </citation>
    <scope>NUCLEOTIDE SEQUENCE [LARGE SCALE GENOMIC DNA]</scope>
    <source>
        <strain evidence="2 3">FR1330</strain>
    </source>
</reference>
<feature type="signal peptide" evidence="1">
    <location>
        <begin position="1"/>
        <end position="19"/>
    </location>
</feature>
<keyword evidence="1" id="KW-0732">Signal</keyword>
<protein>
    <recommendedName>
        <fullName evidence="4">Secreted protein</fullName>
    </recommendedName>
</protein>
<feature type="chain" id="PRO_5022947759" description="Secreted protein" evidence="1">
    <location>
        <begin position="20"/>
        <end position="344"/>
    </location>
</feature>
<dbReference type="EMBL" id="VOHK01000005">
    <property type="protein sequence ID" value="TWT19333.1"/>
    <property type="molecule type" value="Genomic_DNA"/>
</dbReference>
<sequence>MIRRLLLCALLVVPSFAHAQHDNVEWGYEASAQEQARADAYRSHALRVADGLADTGGSRELVLAAIQRRSALTMIRDGDAPSFRVPPDAEAGAWMRAAAARAGDDVIANQLLVGAARGEDSAIRRDAARRWQAAEPDNLMPLLYLDLPTDELLVQARRSIHVETHMYDGVRWMVSALLRHPPTPMERAAIADGGPYVAEEAAAISAMGIWLAFVGPNLLPLRQACGDAELRVVPARAADCRHVATLLADRSGSAMEQGIGLLMLRELAGSQAEREAIDVRRKRRDWQMQRWGALAAQQPRDGAEQFVRLLADPAIRTEQQLVERVLQEAGVSLEPPAGWTPPGR</sequence>
<dbReference type="Proteomes" id="UP000319980">
    <property type="component" value="Unassembled WGS sequence"/>
</dbReference>
<keyword evidence="3" id="KW-1185">Reference proteome</keyword>
<dbReference type="RefSeq" id="WP_146388449.1">
    <property type="nucleotide sequence ID" value="NZ_VOHK01000005.1"/>
</dbReference>
<dbReference type="AlphaFoldDB" id="A0A5C5TZ21"/>
<proteinExistence type="predicted"/>
<evidence type="ECO:0008006" key="4">
    <source>
        <dbReference type="Google" id="ProtNLM"/>
    </source>
</evidence>
<dbReference type="OrthoDB" id="5975469at2"/>
<accession>A0A5C5TZ21</accession>
<evidence type="ECO:0000313" key="3">
    <source>
        <dbReference type="Proteomes" id="UP000319980"/>
    </source>
</evidence>